<dbReference type="InterPro" id="IPR001509">
    <property type="entry name" value="Epimerase_deHydtase"/>
</dbReference>
<organism evidence="5 6">
    <name type="scientific">Streptomyces fumanus</name>
    <dbReference type="NCBI Taxonomy" id="67302"/>
    <lineage>
        <taxon>Bacteria</taxon>
        <taxon>Bacillati</taxon>
        <taxon>Actinomycetota</taxon>
        <taxon>Actinomycetes</taxon>
        <taxon>Kitasatosporales</taxon>
        <taxon>Streptomycetaceae</taxon>
        <taxon>Streptomyces</taxon>
    </lineage>
</organism>
<protein>
    <recommendedName>
        <fullName evidence="4">NAD-dependent epimerase/dehydratase domain-containing protein</fullName>
    </recommendedName>
</protein>
<reference evidence="5" key="2">
    <citation type="submission" date="2020-09" db="EMBL/GenBank/DDBJ databases">
        <authorList>
            <person name="Sun Q."/>
            <person name="Ohkuma M."/>
        </authorList>
    </citation>
    <scope>NUCLEOTIDE SEQUENCE</scope>
    <source>
        <strain evidence="5">JCM 4477</strain>
    </source>
</reference>
<dbReference type="EMBL" id="BNBI01000001">
    <property type="protein sequence ID" value="GHE84269.1"/>
    <property type="molecule type" value="Genomic_DNA"/>
</dbReference>
<dbReference type="InterPro" id="IPR050425">
    <property type="entry name" value="NAD(P)_dehydrat-like"/>
</dbReference>
<keyword evidence="6" id="KW-1185">Reference proteome</keyword>
<comment type="similarity">
    <text evidence="2">Belongs to the NAD(P)-dependent epimerase/dehydratase family. Dihydroflavonol-4-reductase subfamily.</text>
</comment>
<evidence type="ECO:0000256" key="2">
    <source>
        <dbReference type="ARBA" id="ARBA00023445"/>
    </source>
</evidence>
<dbReference type="AlphaFoldDB" id="A0A919A4F5"/>
<dbReference type="InterPro" id="IPR036291">
    <property type="entry name" value="NAD(P)-bd_dom_sf"/>
</dbReference>
<dbReference type="PANTHER" id="PTHR10366">
    <property type="entry name" value="NAD DEPENDENT EPIMERASE/DEHYDRATASE"/>
    <property type="match status" value="1"/>
</dbReference>
<feature type="region of interest" description="Disordered" evidence="3">
    <location>
        <begin position="131"/>
        <end position="153"/>
    </location>
</feature>
<dbReference type="Proteomes" id="UP000630718">
    <property type="component" value="Unassembled WGS sequence"/>
</dbReference>
<evidence type="ECO:0000259" key="4">
    <source>
        <dbReference type="Pfam" id="PF01370"/>
    </source>
</evidence>
<reference evidence="5" key="1">
    <citation type="journal article" date="2014" name="Int. J. Syst. Evol. Microbiol.">
        <title>Complete genome sequence of Corynebacterium casei LMG S-19264T (=DSM 44701T), isolated from a smear-ripened cheese.</title>
        <authorList>
            <consortium name="US DOE Joint Genome Institute (JGI-PGF)"/>
            <person name="Walter F."/>
            <person name="Albersmeier A."/>
            <person name="Kalinowski J."/>
            <person name="Ruckert C."/>
        </authorList>
    </citation>
    <scope>NUCLEOTIDE SEQUENCE</scope>
    <source>
        <strain evidence="5">JCM 4477</strain>
    </source>
</reference>
<comment type="caution">
    <text evidence="5">The sequence shown here is derived from an EMBL/GenBank/DDBJ whole genome shotgun (WGS) entry which is preliminary data.</text>
</comment>
<feature type="compositionally biased region" description="Low complexity" evidence="3">
    <location>
        <begin position="131"/>
        <end position="143"/>
    </location>
</feature>
<dbReference type="PANTHER" id="PTHR10366:SF564">
    <property type="entry name" value="STEROL-4-ALPHA-CARBOXYLATE 3-DEHYDROGENASE, DECARBOXYLATING"/>
    <property type="match status" value="1"/>
</dbReference>
<dbReference type="Pfam" id="PF01370">
    <property type="entry name" value="Epimerase"/>
    <property type="match status" value="1"/>
</dbReference>
<evidence type="ECO:0000313" key="5">
    <source>
        <dbReference type="EMBL" id="GHE84269.1"/>
    </source>
</evidence>
<accession>A0A919A4F5</accession>
<evidence type="ECO:0000256" key="3">
    <source>
        <dbReference type="SAM" id="MobiDB-lite"/>
    </source>
</evidence>
<evidence type="ECO:0000313" key="6">
    <source>
        <dbReference type="Proteomes" id="UP000630718"/>
    </source>
</evidence>
<evidence type="ECO:0000256" key="1">
    <source>
        <dbReference type="ARBA" id="ARBA00023002"/>
    </source>
</evidence>
<dbReference type="SUPFAM" id="SSF51735">
    <property type="entry name" value="NAD(P)-binding Rossmann-fold domains"/>
    <property type="match status" value="1"/>
</dbReference>
<dbReference type="RefSeq" id="WP_229910150.1">
    <property type="nucleotide sequence ID" value="NZ_BNBI01000001.1"/>
</dbReference>
<feature type="domain" description="NAD-dependent epimerase/dehydratase" evidence="4">
    <location>
        <begin position="10"/>
        <end position="243"/>
    </location>
</feature>
<keyword evidence="1" id="KW-0560">Oxidoreductase</keyword>
<name>A0A919A4F5_9ACTN</name>
<sequence length="253" mass="26116">MNDSHAGETVLATGGTGYLAGWVISALLQRGYRVRTTVRDLGKAEQVRAAVSEQAGGPAAGAVEFAVVDLLRDDGWDEAVAGADHVLHTASPMPFGSGVDLITTAREGTRRVLGAAARAGVKRAVVTSSGVAADTGDPDTAATESVRTAPSGTPLRAYPDSKILAERDAWELAAATGLELTAVLPTFMQGPALGGTNRPGTVEIIRRLLAREIPAVPNIGWNIVDVRDIADLHLLAMTSPAAAGQRFLGSGSF</sequence>
<dbReference type="GO" id="GO:0016616">
    <property type="term" value="F:oxidoreductase activity, acting on the CH-OH group of donors, NAD or NADP as acceptor"/>
    <property type="evidence" value="ECO:0007669"/>
    <property type="project" value="TreeGrafter"/>
</dbReference>
<gene>
    <name evidence="5" type="ORF">GCM10018772_03920</name>
</gene>
<proteinExistence type="inferred from homology"/>
<dbReference type="Gene3D" id="3.40.50.720">
    <property type="entry name" value="NAD(P)-binding Rossmann-like Domain"/>
    <property type="match status" value="1"/>
</dbReference>